<keyword evidence="10" id="KW-1185">Reference proteome</keyword>
<reference evidence="10" key="1">
    <citation type="submission" date="2020-06" db="EMBL/GenBank/DDBJ databases">
        <title>A chromosome-scale genome assembly of Talaromyces rugulosus W13939.</title>
        <authorList>
            <person name="Wang B."/>
            <person name="Guo L."/>
            <person name="Ye K."/>
            <person name="Wang L."/>
        </authorList>
    </citation>
    <scope>NUCLEOTIDE SEQUENCE [LARGE SCALE GENOMIC DNA]</scope>
    <source>
        <strain evidence="10">W13939</strain>
    </source>
</reference>
<evidence type="ECO:0000256" key="3">
    <source>
        <dbReference type="ARBA" id="ARBA00023015"/>
    </source>
</evidence>
<dbReference type="GO" id="GO:0000981">
    <property type="term" value="F:DNA-binding transcription factor activity, RNA polymerase II-specific"/>
    <property type="evidence" value="ECO:0007669"/>
    <property type="project" value="InterPro"/>
</dbReference>
<dbReference type="InterPro" id="IPR036864">
    <property type="entry name" value="Zn2-C6_fun-type_DNA-bd_sf"/>
</dbReference>
<evidence type="ECO:0000256" key="5">
    <source>
        <dbReference type="ARBA" id="ARBA00023163"/>
    </source>
</evidence>
<dbReference type="CDD" id="cd12148">
    <property type="entry name" value="fungal_TF_MHR"/>
    <property type="match status" value="1"/>
</dbReference>
<comment type="subcellular location">
    <subcellularLocation>
        <location evidence="1">Nucleus</location>
    </subcellularLocation>
</comment>
<keyword evidence="2" id="KW-0479">Metal-binding</keyword>
<dbReference type="Pfam" id="PF00172">
    <property type="entry name" value="Zn_clus"/>
    <property type="match status" value="1"/>
</dbReference>
<accession>A0A7H8QW95</accession>
<evidence type="ECO:0008006" key="11">
    <source>
        <dbReference type="Google" id="ProtNLM"/>
    </source>
</evidence>
<dbReference type="AlphaFoldDB" id="A0A7H8QW95"/>
<dbReference type="GeneID" id="55992373"/>
<evidence type="ECO:0000256" key="1">
    <source>
        <dbReference type="ARBA" id="ARBA00004123"/>
    </source>
</evidence>
<dbReference type="Pfam" id="PF04082">
    <property type="entry name" value="Fungal_trans"/>
    <property type="match status" value="1"/>
</dbReference>
<evidence type="ECO:0000313" key="9">
    <source>
        <dbReference type="EMBL" id="QKX57755.1"/>
    </source>
</evidence>
<keyword evidence="3" id="KW-0805">Transcription regulation</keyword>
<dbReference type="PANTHER" id="PTHR31845:SF21">
    <property type="entry name" value="REGULATORY PROTEIN LEU3"/>
    <property type="match status" value="1"/>
</dbReference>
<name>A0A7H8QW95_TALRU</name>
<feature type="domain" description="Zn(2)-C6 fungal-type" evidence="7">
    <location>
        <begin position="2"/>
        <end position="33"/>
    </location>
</feature>
<proteinExistence type="predicted"/>
<dbReference type="GO" id="GO:0005634">
    <property type="term" value="C:nucleus"/>
    <property type="evidence" value="ECO:0007669"/>
    <property type="project" value="UniProtKB-SubCell"/>
</dbReference>
<evidence type="ECO:0000259" key="7">
    <source>
        <dbReference type="Pfam" id="PF00172"/>
    </source>
</evidence>
<dbReference type="KEGG" id="trg:TRUGW13939_04875"/>
<dbReference type="OrthoDB" id="3163292at2759"/>
<dbReference type="CDD" id="cd00067">
    <property type="entry name" value="GAL4"/>
    <property type="match status" value="1"/>
</dbReference>
<gene>
    <name evidence="9" type="ORF">TRUGW13939_04875</name>
</gene>
<keyword evidence="5" id="KW-0804">Transcription</keyword>
<dbReference type="InterPro" id="IPR007219">
    <property type="entry name" value="XnlR_reg_dom"/>
</dbReference>
<dbReference type="Proteomes" id="UP000509510">
    <property type="component" value="Chromosome III"/>
</dbReference>
<evidence type="ECO:0000256" key="4">
    <source>
        <dbReference type="ARBA" id="ARBA00023125"/>
    </source>
</evidence>
<dbReference type="GO" id="GO:0000976">
    <property type="term" value="F:transcription cis-regulatory region binding"/>
    <property type="evidence" value="ECO:0007669"/>
    <property type="project" value="TreeGrafter"/>
</dbReference>
<sequence>MKLRCDGLERLPAPCSRCESTGKNCVIDRSFRRVSRRDRLDELEKDLRALQAGVEKPANLNNQSISSGNIEEILPTSDQASTPLIDSGEKIDLPDSHALLSRYRSVLLPHRLEDIELQPQEIIKHVILFYRHYHEHFPILPDIHYLLQNIQTSPLLVWVIVAITSARRPLEQYLRVKLIEPMKRLAGASIMGSDSPSIFLVQALLLLCNWPMPFKATITDPSWTYCGAAVSIALRIGLHKPAFQVDFMYGFRGDEDGIALRTRSWVACFIMQHRVSIILGLPTMIKLDHTILESMTGYFPHLPQSLQRMLFLTYKIHNFSNQLGQCESTKYGFSPNPLSLVQGFEKDLDLFQTTLKSRREETALLSAKLHLYSYLLSPSLQDHDATESLKLVEGHHITYYVGQAYSCASRIVNLSYDMFSQDPGIESFEGVQEKRHWSVGWTHDLMYAMMVLLWIVKLSDVECDIDAADSILRQGRNIYKQLMTMDDDHHSRVCDLVDYITCMDFNNLKDSRTTLKQTFIRSRMSANIIWNVVYAAKKRFFEQRRTPGDIESNSIDMVCFSADRPGLDDLEPNTYTGDFGNDNISWIDWDSFLPTDGANII</sequence>
<dbReference type="GO" id="GO:0008270">
    <property type="term" value="F:zinc ion binding"/>
    <property type="evidence" value="ECO:0007669"/>
    <property type="project" value="InterPro"/>
</dbReference>
<dbReference type="InterPro" id="IPR051089">
    <property type="entry name" value="prtT"/>
</dbReference>
<keyword evidence="6" id="KW-0539">Nucleus</keyword>
<dbReference type="PANTHER" id="PTHR31845">
    <property type="entry name" value="FINGER DOMAIN PROTEIN, PUTATIVE-RELATED"/>
    <property type="match status" value="1"/>
</dbReference>
<protein>
    <recommendedName>
        <fullName evidence="11">Transcription factor domain-containing protein</fullName>
    </recommendedName>
</protein>
<feature type="domain" description="Xylanolytic transcriptional activator regulatory" evidence="8">
    <location>
        <begin position="128"/>
        <end position="291"/>
    </location>
</feature>
<dbReference type="RefSeq" id="XP_035343933.1">
    <property type="nucleotide sequence ID" value="XM_035488040.1"/>
</dbReference>
<evidence type="ECO:0000259" key="8">
    <source>
        <dbReference type="Pfam" id="PF04082"/>
    </source>
</evidence>
<evidence type="ECO:0000256" key="2">
    <source>
        <dbReference type="ARBA" id="ARBA00022723"/>
    </source>
</evidence>
<dbReference type="Gene3D" id="4.10.240.10">
    <property type="entry name" value="Zn(2)-C6 fungal-type DNA-binding domain"/>
    <property type="match status" value="1"/>
</dbReference>
<organism evidence="9 10">
    <name type="scientific">Talaromyces rugulosus</name>
    <name type="common">Penicillium rugulosum</name>
    <dbReference type="NCBI Taxonomy" id="121627"/>
    <lineage>
        <taxon>Eukaryota</taxon>
        <taxon>Fungi</taxon>
        <taxon>Dikarya</taxon>
        <taxon>Ascomycota</taxon>
        <taxon>Pezizomycotina</taxon>
        <taxon>Eurotiomycetes</taxon>
        <taxon>Eurotiomycetidae</taxon>
        <taxon>Eurotiales</taxon>
        <taxon>Trichocomaceae</taxon>
        <taxon>Talaromyces</taxon>
        <taxon>Talaromyces sect. Islandici</taxon>
    </lineage>
</organism>
<keyword evidence="4" id="KW-0238">DNA-binding</keyword>
<dbReference type="GO" id="GO:0006351">
    <property type="term" value="P:DNA-templated transcription"/>
    <property type="evidence" value="ECO:0007669"/>
    <property type="project" value="InterPro"/>
</dbReference>
<evidence type="ECO:0000256" key="6">
    <source>
        <dbReference type="ARBA" id="ARBA00023242"/>
    </source>
</evidence>
<dbReference type="EMBL" id="CP055900">
    <property type="protein sequence ID" value="QKX57755.1"/>
    <property type="molecule type" value="Genomic_DNA"/>
</dbReference>
<evidence type="ECO:0000313" key="10">
    <source>
        <dbReference type="Proteomes" id="UP000509510"/>
    </source>
</evidence>
<dbReference type="InterPro" id="IPR001138">
    <property type="entry name" value="Zn2Cys6_DnaBD"/>
</dbReference>